<organism evidence="2">
    <name type="scientific">candidate division WOR-3 bacterium</name>
    <dbReference type="NCBI Taxonomy" id="2052148"/>
    <lineage>
        <taxon>Bacteria</taxon>
        <taxon>Bacteria division WOR-3</taxon>
    </lineage>
</organism>
<sequence length="349" mass="37214">MKGLIPILTLVSLLFSRPIDYQTELCTHTFAGDFYLRSNDTLREDVSVSGGNAQIDGVIDGDLAVMGGSVTINGTIDGDVAVFGGEIENNGVITGDAAVAGGSVKNKGKIEGDIAVAGGSVELDSNSVVEGDIAIVGGGVDRSDHAVVKGEITALDIGKLDKIMPRIKPLLRWHRGHSPLRQALFEFATLGFILVMFILGLIIMLVFPAAIDKITGKIKKNIWVAVAIGIGIEILFVPLIILFAISIIGIPIIPAFILAVFIAILFGLSAFSIVLGERICYNLNWQIKNRIGIYTMGYLPLVIVFLIGLFLRKLGFLGVLVWILGIAIIYVAGTIGLGSVVYALIKKEK</sequence>
<protein>
    <recommendedName>
        <fullName evidence="3">Polymer-forming cytoskeletal protein</fullName>
    </recommendedName>
</protein>
<accession>A0A7C4TCQ2</accession>
<evidence type="ECO:0008006" key="3">
    <source>
        <dbReference type="Google" id="ProtNLM"/>
    </source>
</evidence>
<dbReference type="EMBL" id="DTGZ01000109">
    <property type="protein sequence ID" value="HGV97866.1"/>
    <property type="molecule type" value="Genomic_DNA"/>
</dbReference>
<proteinExistence type="predicted"/>
<feature type="transmembrane region" description="Helical" evidence="1">
    <location>
        <begin position="317"/>
        <end position="345"/>
    </location>
</feature>
<name>A0A7C4TCQ2_UNCW3</name>
<feature type="transmembrane region" description="Helical" evidence="1">
    <location>
        <begin position="187"/>
        <end position="210"/>
    </location>
</feature>
<feature type="transmembrane region" description="Helical" evidence="1">
    <location>
        <begin position="256"/>
        <end position="279"/>
    </location>
</feature>
<keyword evidence="1" id="KW-0812">Transmembrane</keyword>
<feature type="transmembrane region" description="Helical" evidence="1">
    <location>
        <begin position="291"/>
        <end position="311"/>
    </location>
</feature>
<reference evidence="2" key="1">
    <citation type="journal article" date="2020" name="mSystems">
        <title>Genome- and Community-Level Interaction Insights into Carbon Utilization and Element Cycling Functions of Hydrothermarchaeota in Hydrothermal Sediment.</title>
        <authorList>
            <person name="Zhou Z."/>
            <person name="Liu Y."/>
            <person name="Xu W."/>
            <person name="Pan J."/>
            <person name="Luo Z.H."/>
            <person name="Li M."/>
        </authorList>
    </citation>
    <scope>NUCLEOTIDE SEQUENCE [LARGE SCALE GENOMIC DNA]</scope>
    <source>
        <strain evidence="2">SpSt-774</strain>
    </source>
</reference>
<comment type="caution">
    <text evidence="2">The sequence shown here is derived from an EMBL/GenBank/DDBJ whole genome shotgun (WGS) entry which is preliminary data.</text>
</comment>
<keyword evidence="1" id="KW-1133">Transmembrane helix</keyword>
<dbReference type="AlphaFoldDB" id="A0A7C4TCQ2"/>
<gene>
    <name evidence="2" type="ORF">ENV60_06180</name>
</gene>
<keyword evidence="1" id="KW-0472">Membrane</keyword>
<evidence type="ECO:0000313" key="2">
    <source>
        <dbReference type="EMBL" id="HGV97866.1"/>
    </source>
</evidence>
<evidence type="ECO:0000256" key="1">
    <source>
        <dbReference type="SAM" id="Phobius"/>
    </source>
</evidence>
<feature type="transmembrane region" description="Helical" evidence="1">
    <location>
        <begin position="222"/>
        <end position="250"/>
    </location>
</feature>